<dbReference type="EMBL" id="PXYY01000131">
    <property type="protein sequence ID" value="PSJ79319.1"/>
    <property type="molecule type" value="Genomic_DNA"/>
</dbReference>
<feature type="transmembrane region" description="Helical" evidence="10">
    <location>
        <begin position="145"/>
        <end position="167"/>
    </location>
</feature>
<keyword evidence="12" id="KW-1185">Reference proteome</keyword>
<comment type="caution">
    <text evidence="11">The sequence shown here is derived from an EMBL/GenBank/DDBJ whole genome shotgun (WGS) entry which is preliminary data.</text>
</comment>
<feature type="transmembrane region" description="Helical" evidence="10">
    <location>
        <begin position="42"/>
        <end position="62"/>
    </location>
</feature>
<dbReference type="PANTHER" id="PTHR36122">
    <property type="entry name" value="NICOTINAMIDE RIBOSIDE TRANSPORTER PNUC"/>
    <property type="match status" value="1"/>
</dbReference>
<proteinExistence type="inferred from homology"/>
<feature type="transmembrane region" description="Helical" evidence="10">
    <location>
        <begin position="68"/>
        <end position="85"/>
    </location>
</feature>
<evidence type="ECO:0000313" key="12">
    <source>
        <dbReference type="Proteomes" id="UP000241868"/>
    </source>
</evidence>
<dbReference type="GO" id="GO:0034257">
    <property type="term" value="F:nicotinamide riboside transmembrane transporter activity"/>
    <property type="evidence" value="ECO:0007669"/>
    <property type="project" value="InterPro"/>
</dbReference>
<feature type="transmembrane region" description="Helical" evidence="10">
    <location>
        <begin position="174"/>
        <end position="191"/>
    </location>
</feature>
<evidence type="ECO:0000256" key="8">
    <source>
        <dbReference type="ARBA" id="ARBA00022989"/>
    </source>
</evidence>
<evidence type="ECO:0000256" key="10">
    <source>
        <dbReference type="SAM" id="Phobius"/>
    </source>
</evidence>
<evidence type="ECO:0000313" key="11">
    <source>
        <dbReference type="EMBL" id="PSJ79319.1"/>
    </source>
</evidence>
<dbReference type="InterPro" id="IPR006419">
    <property type="entry name" value="NMN_transpt_PnuC"/>
</dbReference>
<evidence type="ECO:0000256" key="5">
    <source>
        <dbReference type="ARBA" id="ARBA00022448"/>
    </source>
</evidence>
<gene>
    <name evidence="11" type="ORF">C7N83_12980</name>
</gene>
<feature type="transmembrane region" description="Helical" evidence="10">
    <location>
        <begin position="197"/>
        <end position="214"/>
    </location>
</feature>
<keyword evidence="5" id="KW-0813">Transport</keyword>
<keyword evidence="9 10" id="KW-0472">Membrane</keyword>
<evidence type="ECO:0000256" key="1">
    <source>
        <dbReference type="ARBA" id="ARBA00002672"/>
    </source>
</evidence>
<evidence type="ECO:0000256" key="9">
    <source>
        <dbReference type="ARBA" id="ARBA00023136"/>
    </source>
</evidence>
<evidence type="ECO:0000256" key="7">
    <source>
        <dbReference type="ARBA" id="ARBA00022692"/>
    </source>
</evidence>
<organism evidence="11 12">
    <name type="scientific">Neisseria iguanae</name>
    <dbReference type="NCBI Taxonomy" id="90242"/>
    <lineage>
        <taxon>Bacteria</taxon>
        <taxon>Pseudomonadati</taxon>
        <taxon>Pseudomonadota</taxon>
        <taxon>Betaproteobacteria</taxon>
        <taxon>Neisseriales</taxon>
        <taxon>Neisseriaceae</taxon>
        <taxon>Neisseria</taxon>
    </lineage>
</organism>
<dbReference type="PANTHER" id="PTHR36122:SF2">
    <property type="entry name" value="NICOTINAMIDE RIBOSIDE TRANSPORTER PNUC"/>
    <property type="match status" value="1"/>
</dbReference>
<dbReference type="AlphaFoldDB" id="A0A2P7TX53"/>
<evidence type="ECO:0000256" key="2">
    <source>
        <dbReference type="ARBA" id="ARBA00004651"/>
    </source>
</evidence>
<protein>
    <recommendedName>
        <fullName evidence="4">Nicotinamide riboside transporter PnuC</fullName>
    </recommendedName>
</protein>
<comment type="subcellular location">
    <subcellularLocation>
        <location evidence="2">Cell membrane</location>
        <topology evidence="2">Multi-pass membrane protein</topology>
    </subcellularLocation>
</comment>
<dbReference type="NCBIfam" id="TIGR01528">
    <property type="entry name" value="NMN_trans_PnuC"/>
    <property type="match status" value="1"/>
</dbReference>
<sequence length="229" mass="26353">MMDIFNSLFAQYQGVDTWLIILELAAVAFGMASVWLIRRGSLWGFPVGIASTAGFVWLLWVYTLFGDMLINAYYTVLSVYGWAKWAKRQQKDDGFRISPFERRDWFACIALILFSVVFVGSVYWFKPYINNGFSWQGISAGFTHFTWMDYTDIFTTALFLVAMWLMAESKIAHWILWIVADTVSVPLYFYKGLTFSAFQYVIFTLIAISGYATWKKISTKQAATFTALP</sequence>
<reference evidence="11 12" key="1">
    <citation type="submission" date="2018-03" db="EMBL/GenBank/DDBJ databases">
        <title>Neisseria weixii sp. nov., isolated from the intestinal contents of Tibetan Plateau pika (Ochotona curzoniae) in Yushu, Qinghai Province, China.</title>
        <authorList>
            <person name="Gui Z."/>
        </authorList>
    </citation>
    <scope>NUCLEOTIDE SEQUENCE [LARGE SCALE GENOMIC DNA]</scope>
    <source>
        <strain evidence="11 12">ATCC 51483</strain>
    </source>
</reference>
<feature type="transmembrane region" description="Helical" evidence="10">
    <location>
        <begin position="105"/>
        <end position="125"/>
    </location>
</feature>
<comment type="function">
    <text evidence="1">Required for nicotinamide riboside transport across the inner membrane.</text>
</comment>
<comment type="similarity">
    <text evidence="3">Belongs to the nicotinamide ribonucleoside (NR) uptake permease (TC 4.B.1) family.</text>
</comment>
<evidence type="ECO:0000256" key="4">
    <source>
        <dbReference type="ARBA" id="ARBA00017522"/>
    </source>
</evidence>
<dbReference type="GO" id="GO:0005886">
    <property type="term" value="C:plasma membrane"/>
    <property type="evidence" value="ECO:0007669"/>
    <property type="project" value="UniProtKB-SubCell"/>
</dbReference>
<dbReference type="Proteomes" id="UP000241868">
    <property type="component" value="Unassembled WGS sequence"/>
</dbReference>
<evidence type="ECO:0000256" key="6">
    <source>
        <dbReference type="ARBA" id="ARBA00022475"/>
    </source>
</evidence>
<keyword evidence="7 10" id="KW-0812">Transmembrane</keyword>
<dbReference type="OrthoDB" id="9791248at2"/>
<feature type="transmembrane region" description="Helical" evidence="10">
    <location>
        <begin position="17"/>
        <end position="37"/>
    </location>
</feature>
<accession>A0A2P7TX53</accession>
<dbReference type="Pfam" id="PF04973">
    <property type="entry name" value="NMN_transporter"/>
    <property type="match status" value="1"/>
</dbReference>
<name>A0A2P7TX53_9NEIS</name>
<evidence type="ECO:0000256" key="3">
    <source>
        <dbReference type="ARBA" id="ARBA00006669"/>
    </source>
</evidence>
<keyword evidence="6" id="KW-1003">Cell membrane</keyword>
<keyword evidence="8 10" id="KW-1133">Transmembrane helix</keyword>